<dbReference type="Proteomes" id="UP001500631">
    <property type="component" value="Unassembled WGS sequence"/>
</dbReference>
<sequence length="195" mass="22679">MFSKQLLQNLFFIVAIGILGYISMNLYRENNVEEVKKSPYPLFVVKGYDLVRFNENGQKIYSIEGPEMHHFDDDRGSTLSNPFLTHFTITDRRDWTARSDIALVNEDQSLITMNDNVVLTKFNQEDEKTTILNTSQLFVHDKGEKVTNDVWTKIRTYPNNTIEGISLEGYPQIGQFNLLQDVKSYYETIKDENHP</sequence>
<proteinExistence type="predicted"/>
<protein>
    <recommendedName>
        <fullName evidence="9">LPS export ABC transporter periplasmic protein LptC</fullName>
    </recommendedName>
</protein>
<evidence type="ECO:0000256" key="6">
    <source>
        <dbReference type="SAM" id="Phobius"/>
    </source>
</evidence>
<evidence type="ECO:0000256" key="2">
    <source>
        <dbReference type="ARBA" id="ARBA00022519"/>
    </source>
</evidence>
<dbReference type="Gene3D" id="2.60.450.10">
    <property type="entry name" value="Lipopolysaccharide (LPS) transport protein A like domain"/>
    <property type="match status" value="1"/>
</dbReference>
<dbReference type="InterPro" id="IPR010664">
    <property type="entry name" value="LipoPS_assembly_LptC-rel"/>
</dbReference>
<evidence type="ECO:0000313" key="8">
    <source>
        <dbReference type="Proteomes" id="UP001500631"/>
    </source>
</evidence>
<dbReference type="RefSeq" id="WP_245831251.1">
    <property type="nucleotide sequence ID" value="NZ_BAABKE010000001.1"/>
</dbReference>
<evidence type="ECO:0000256" key="5">
    <source>
        <dbReference type="ARBA" id="ARBA00023136"/>
    </source>
</evidence>
<dbReference type="PANTHER" id="PTHR37481">
    <property type="entry name" value="LIPOPOLYSACCHARIDE EXPORT SYSTEM PROTEIN LPTC"/>
    <property type="match status" value="1"/>
</dbReference>
<evidence type="ECO:0000256" key="1">
    <source>
        <dbReference type="ARBA" id="ARBA00022475"/>
    </source>
</evidence>
<keyword evidence="8" id="KW-1185">Reference proteome</keyword>
<keyword evidence="5 6" id="KW-0472">Membrane</keyword>
<reference evidence="8" key="1">
    <citation type="journal article" date="2019" name="Int. J. Syst. Evol. Microbiol.">
        <title>The Global Catalogue of Microorganisms (GCM) 10K type strain sequencing project: providing services to taxonomists for standard genome sequencing and annotation.</title>
        <authorList>
            <consortium name="The Broad Institute Genomics Platform"/>
            <consortium name="The Broad Institute Genome Sequencing Center for Infectious Disease"/>
            <person name="Wu L."/>
            <person name="Ma J."/>
        </authorList>
    </citation>
    <scope>NUCLEOTIDE SEQUENCE [LARGE SCALE GENOMIC DNA]</scope>
    <source>
        <strain evidence="8">JCM 18424</strain>
    </source>
</reference>
<keyword evidence="1" id="KW-1003">Cell membrane</keyword>
<dbReference type="Pfam" id="PF06835">
    <property type="entry name" value="LptC"/>
    <property type="match status" value="1"/>
</dbReference>
<name>A0ABP9MAZ2_9GAMM</name>
<evidence type="ECO:0000256" key="4">
    <source>
        <dbReference type="ARBA" id="ARBA00022989"/>
    </source>
</evidence>
<gene>
    <name evidence="7" type="ORF">GCM10023338_00830</name>
</gene>
<comment type="caution">
    <text evidence="7">The sequence shown here is derived from an EMBL/GenBank/DDBJ whole genome shotgun (WGS) entry which is preliminary data.</text>
</comment>
<organism evidence="7 8">
    <name type="scientific">Wohlfahrtiimonas larvae</name>
    <dbReference type="NCBI Taxonomy" id="1157986"/>
    <lineage>
        <taxon>Bacteria</taxon>
        <taxon>Pseudomonadati</taxon>
        <taxon>Pseudomonadota</taxon>
        <taxon>Gammaproteobacteria</taxon>
        <taxon>Cardiobacteriales</taxon>
        <taxon>Ignatzschineriaceae</taxon>
        <taxon>Wohlfahrtiimonas</taxon>
    </lineage>
</organism>
<dbReference type="EMBL" id="BAABKE010000001">
    <property type="protein sequence ID" value="GAA5093592.1"/>
    <property type="molecule type" value="Genomic_DNA"/>
</dbReference>
<dbReference type="InterPro" id="IPR026265">
    <property type="entry name" value="LptC"/>
</dbReference>
<evidence type="ECO:0000256" key="3">
    <source>
        <dbReference type="ARBA" id="ARBA00022692"/>
    </source>
</evidence>
<evidence type="ECO:0000313" key="7">
    <source>
        <dbReference type="EMBL" id="GAA5093592.1"/>
    </source>
</evidence>
<keyword evidence="3 6" id="KW-0812">Transmembrane</keyword>
<dbReference type="PANTHER" id="PTHR37481:SF1">
    <property type="entry name" value="LIPOPOLYSACCHARIDE EXPORT SYSTEM PROTEIN LPTC"/>
    <property type="match status" value="1"/>
</dbReference>
<evidence type="ECO:0008006" key="9">
    <source>
        <dbReference type="Google" id="ProtNLM"/>
    </source>
</evidence>
<accession>A0ABP9MAZ2</accession>
<dbReference type="NCBIfam" id="TIGR04409">
    <property type="entry name" value="LptC_YrbK"/>
    <property type="match status" value="1"/>
</dbReference>
<keyword evidence="2" id="KW-0997">Cell inner membrane</keyword>
<dbReference type="InterPro" id="IPR052363">
    <property type="entry name" value="LPS_export_LptC"/>
</dbReference>
<keyword evidence="4 6" id="KW-1133">Transmembrane helix</keyword>
<feature type="transmembrane region" description="Helical" evidence="6">
    <location>
        <begin position="6"/>
        <end position="27"/>
    </location>
</feature>